<accession>A0A150HQA0</accession>
<evidence type="ECO:0000313" key="1">
    <source>
        <dbReference type="EMBL" id="KXZ68772.1"/>
    </source>
</evidence>
<evidence type="ECO:0008006" key="3">
    <source>
        <dbReference type="Google" id="ProtNLM"/>
    </source>
</evidence>
<dbReference type="AlphaFoldDB" id="A0A150HQA0"/>
<dbReference type="PATRIC" id="fig|52133.19.peg.2978"/>
<name>A0A150HQA0_9GAMM</name>
<reference evidence="1 2" key="1">
    <citation type="journal article" date="2016" name="Sci. Rep.">
        <title>Genomic and phenotypic characterization of the species Acinetobacter venetianus.</title>
        <authorList>
            <person name="Fondi M."/>
            <person name="Maida I."/>
            <person name="Perrin E."/>
            <person name="Orlandini V."/>
            <person name="La Torre L."/>
            <person name="Bosi E."/>
            <person name="Negroni A."/>
            <person name="Zanaroli G."/>
            <person name="Fava F."/>
            <person name="Decorosi F."/>
            <person name="Giovannetti L."/>
            <person name="Viti C."/>
            <person name="Vaneechoutte M."/>
            <person name="Dijkshoorn L."/>
            <person name="Fani R."/>
        </authorList>
    </citation>
    <scope>NUCLEOTIDE SEQUENCE [LARGE SCALE GENOMIC DNA]</scope>
    <source>
        <strain evidence="1 2">LUH13518</strain>
    </source>
</reference>
<sequence>MKYAVSTGNTVEFGVAKKTGNETIVTMKTFTAGEIIDFDDKSEIKRLLEAGVIRPLEHQTEVEEEGK</sequence>
<dbReference type="EMBL" id="JRHX01000087">
    <property type="protein sequence ID" value="KXZ68772.1"/>
    <property type="molecule type" value="Genomic_DNA"/>
</dbReference>
<comment type="caution">
    <text evidence="1">The sequence shown here is derived from an EMBL/GenBank/DDBJ whole genome shotgun (WGS) entry which is preliminary data.</text>
</comment>
<gene>
    <name evidence="1" type="ORF">AVENLUH13518_02932</name>
</gene>
<evidence type="ECO:0000313" key="2">
    <source>
        <dbReference type="Proteomes" id="UP000075544"/>
    </source>
</evidence>
<proteinExistence type="predicted"/>
<organism evidence="1 2">
    <name type="scientific">Acinetobacter venetianus</name>
    <dbReference type="NCBI Taxonomy" id="52133"/>
    <lineage>
        <taxon>Bacteria</taxon>
        <taxon>Pseudomonadati</taxon>
        <taxon>Pseudomonadota</taxon>
        <taxon>Gammaproteobacteria</taxon>
        <taxon>Moraxellales</taxon>
        <taxon>Moraxellaceae</taxon>
        <taxon>Acinetobacter</taxon>
    </lineage>
</organism>
<dbReference type="Proteomes" id="UP000075544">
    <property type="component" value="Unassembled WGS sequence"/>
</dbReference>
<dbReference type="RefSeq" id="WP_061525487.1">
    <property type="nucleotide sequence ID" value="NZ_JRHX01000087.1"/>
</dbReference>
<protein>
    <recommendedName>
        <fullName evidence="3">Phage protein</fullName>
    </recommendedName>
</protein>